<evidence type="ECO:0000256" key="4">
    <source>
        <dbReference type="ARBA" id="ARBA00022989"/>
    </source>
</evidence>
<reference evidence="8 9" key="1">
    <citation type="submission" date="2016-01" db="EMBL/GenBank/DDBJ databases">
        <title>Janibacter melonis strain CD11_4 genome sequencing and assembly.</title>
        <authorList>
            <person name="Nair G.R."/>
            <person name="Kaur G."/>
            <person name="Chander A.M."/>
            <person name="Mayilraj S."/>
        </authorList>
    </citation>
    <scope>NUCLEOTIDE SEQUENCE [LARGE SCALE GENOMIC DNA]</scope>
    <source>
        <strain evidence="8 9">CD11-4</strain>
    </source>
</reference>
<gene>
    <name evidence="8" type="ORF">AWH69_07540</name>
</gene>
<accession>A0A176QDW6</accession>
<sequence>MTRPAVQTQGTGRRVSTRTLVVVGLLFSLLLAGVVSGWASSHPDGLEHVASQVGFGDTAQESPTADSPMAEYETRGVEGRLGGALAGVVGVVLTAVLMGGLLLLLRRRREE</sequence>
<proteinExistence type="predicted"/>
<evidence type="ECO:0000313" key="8">
    <source>
        <dbReference type="EMBL" id="OAB87872.1"/>
    </source>
</evidence>
<dbReference type="STRING" id="262209.AWH69_07540"/>
<evidence type="ECO:0000256" key="5">
    <source>
        <dbReference type="ARBA" id="ARBA00023136"/>
    </source>
</evidence>
<keyword evidence="3 6" id="KW-0812">Transmembrane</keyword>
<protein>
    <recommendedName>
        <fullName evidence="7">PDGLE domain-containing protein</fullName>
    </recommendedName>
</protein>
<evidence type="ECO:0000313" key="9">
    <source>
        <dbReference type="Proteomes" id="UP000076976"/>
    </source>
</evidence>
<dbReference type="GO" id="GO:0005886">
    <property type="term" value="C:plasma membrane"/>
    <property type="evidence" value="ECO:0007669"/>
    <property type="project" value="UniProtKB-SubCell"/>
</dbReference>
<dbReference type="EMBL" id="LQZG01000002">
    <property type="protein sequence ID" value="OAB87872.1"/>
    <property type="molecule type" value="Genomic_DNA"/>
</dbReference>
<evidence type="ECO:0000256" key="2">
    <source>
        <dbReference type="ARBA" id="ARBA00022475"/>
    </source>
</evidence>
<organism evidence="8 9">
    <name type="scientific">Janibacter melonis</name>
    <dbReference type="NCBI Taxonomy" id="262209"/>
    <lineage>
        <taxon>Bacteria</taxon>
        <taxon>Bacillati</taxon>
        <taxon>Actinomycetota</taxon>
        <taxon>Actinomycetes</taxon>
        <taxon>Micrococcales</taxon>
        <taxon>Intrasporangiaceae</taxon>
        <taxon>Janibacter</taxon>
    </lineage>
</organism>
<feature type="transmembrane region" description="Helical" evidence="6">
    <location>
        <begin position="84"/>
        <end position="105"/>
    </location>
</feature>
<name>A0A176QDW6_9MICO</name>
<dbReference type="InterPro" id="IPR025937">
    <property type="entry name" value="PDGLE_dom"/>
</dbReference>
<evidence type="ECO:0000256" key="3">
    <source>
        <dbReference type="ARBA" id="ARBA00022692"/>
    </source>
</evidence>
<dbReference type="AlphaFoldDB" id="A0A176QDW6"/>
<evidence type="ECO:0000256" key="1">
    <source>
        <dbReference type="ARBA" id="ARBA00004236"/>
    </source>
</evidence>
<dbReference type="Proteomes" id="UP000076976">
    <property type="component" value="Unassembled WGS sequence"/>
</dbReference>
<keyword evidence="2" id="KW-1003">Cell membrane</keyword>
<evidence type="ECO:0000256" key="6">
    <source>
        <dbReference type="SAM" id="Phobius"/>
    </source>
</evidence>
<dbReference type="Pfam" id="PF13190">
    <property type="entry name" value="PDGLE"/>
    <property type="match status" value="1"/>
</dbReference>
<comment type="subcellular location">
    <subcellularLocation>
        <location evidence="1">Cell membrane</location>
    </subcellularLocation>
</comment>
<feature type="transmembrane region" description="Helical" evidence="6">
    <location>
        <begin position="20"/>
        <end position="39"/>
    </location>
</feature>
<keyword evidence="4 6" id="KW-1133">Transmembrane helix</keyword>
<dbReference type="RefSeq" id="WP_068273684.1">
    <property type="nucleotide sequence ID" value="NZ_LQZG01000002.1"/>
</dbReference>
<evidence type="ECO:0000259" key="7">
    <source>
        <dbReference type="Pfam" id="PF13190"/>
    </source>
</evidence>
<keyword evidence="9" id="KW-1185">Reference proteome</keyword>
<keyword evidence="5 6" id="KW-0472">Membrane</keyword>
<feature type="domain" description="PDGLE" evidence="7">
    <location>
        <begin position="18"/>
        <end position="107"/>
    </location>
</feature>
<comment type="caution">
    <text evidence="8">The sequence shown here is derived from an EMBL/GenBank/DDBJ whole genome shotgun (WGS) entry which is preliminary data.</text>
</comment>